<reference evidence="5" key="1">
    <citation type="journal article" date="2019" name="Int. J. Syst. Evol. Microbiol.">
        <title>The Global Catalogue of Microorganisms (GCM) 10K type strain sequencing project: providing services to taxonomists for standard genome sequencing and annotation.</title>
        <authorList>
            <consortium name="The Broad Institute Genomics Platform"/>
            <consortium name="The Broad Institute Genome Sequencing Center for Infectious Disease"/>
            <person name="Wu L."/>
            <person name="Ma J."/>
        </authorList>
    </citation>
    <scope>NUCLEOTIDE SEQUENCE [LARGE SCALE GENOMIC DNA]</scope>
    <source>
        <strain evidence="5">CCUG 58411</strain>
    </source>
</reference>
<accession>A0ABW3PLB0</accession>
<evidence type="ECO:0000313" key="5">
    <source>
        <dbReference type="Proteomes" id="UP001597206"/>
    </source>
</evidence>
<feature type="region of interest" description="Disordered" evidence="1">
    <location>
        <begin position="178"/>
        <end position="204"/>
    </location>
</feature>
<keyword evidence="5" id="KW-1185">Reference proteome</keyword>
<feature type="compositionally biased region" description="Basic and acidic residues" evidence="1">
    <location>
        <begin position="194"/>
        <end position="204"/>
    </location>
</feature>
<feature type="transmembrane region" description="Helical" evidence="2">
    <location>
        <begin position="6"/>
        <end position="25"/>
    </location>
</feature>
<dbReference type="RefSeq" id="WP_379034293.1">
    <property type="nucleotide sequence ID" value="NZ_JBHTLN010000002.1"/>
</dbReference>
<dbReference type="EMBL" id="JBHTLN010000002">
    <property type="protein sequence ID" value="MFD1123000.1"/>
    <property type="molecule type" value="Genomic_DNA"/>
</dbReference>
<organism evidence="4 5">
    <name type="scientific">Methylophilus flavus</name>
    <dbReference type="NCBI Taxonomy" id="640084"/>
    <lineage>
        <taxon>Bacteria</taxon>
        <taxon>Pseudomonadati</taxon>
        <taxon>Pseudomonadota</taxon>
        <taxon>Betaproteobacteria</taxon>
        <taxon>Nitrosomonadales</taxon>
        <taxon>Methylophilaceae</taxon>
        <taxon>Methylophilus</taxon>
    </lineage>
</organism>
<dbReference type="InterPro" id="IPR013974">
    <property type="entry name" value="SAF"/>
</dbReference>
<dbReference type="NCBIfam" id="TIGR03177">
    <property type="entry name" value="pilus_cpaB"/>
    <property type="match status" value="1"/>
</dbReference>
<comment type="caution">
    <text evidence="4">The sequence shown here is derived from an EMBL/GenBank/DDBJ whole genome shotgun (WGS) entry which is preliminary data.</text>
</comment>
<evidence type="ECO:0000259" key="3">
    <source>
        <dbReference type="SMART" id="SM00858"/>
    </source>
</evidence>
<dbReference type="SMART" id="SM00858">
    <property type="entry name" value="SAF"/>
    <property type="match status" value="1"/>
</dbReference>
<name>A0ABW3PLB0_9PROT</name>
<dbReference type="InterPro" id="IPR031571">
    <property type="entry name" value="RcpC_dom"/>
</dbReference>
<proteinExistence type="predicted"/>
<protein>
    <submittedName>
        <fullName evidence="4">Flp pilus assembly protein CpaB</fullName>
    </submittedName>
</protein>
<evidence type="ECO:0000256" key="1">
    <source>
        <dbReference type="SAM" id="MobiDB-lite"/>
    </source>
</evidence>
<dbReference type="Pfam" id="PF16976">
    <property type="entry name" value="RcpC"/>
    <property type="match status" value="1"/>
</dbReference>
<evidence type="ECO:0000256" key="2">
    <source>
        <dbReference type="SAM" id="Phobius"/>
    </source>
</evidence>
<feature type="domain" description="SAF" evidence="3">
    <location>
        <begin position="43"/>
        <end position="103"/>
    </location>
</feature>
<dbReference type="Proteomes" id="UP001597206">
    <property type="component" value="Unassembled WGS sequence"/>
</dbReference>
<keyword evidence="2" id="KW-0812">Transmembrane</keyword>
<dbReference type="Pfam" id="PF08666">
    <property type="entry name" value="SAF"/>
    <property type="match status" value="1"/>
</dbReference>
<sequence length="309" mass="32519">MNSTFLRVLATLMVIAAVMTGYVGYRLSQKKPADTLAVVVPTYTHVIAKNALAAGHVLAMEDLETATTPQFDKHAFSDPQALVGKVVTASIMKGAPFNTSHFPVRNLLGQALAPDQRAIAIKVNEVIGVGGFIKPGDHVDVLLYLRQERETGDISSAQVVITNVKVLAYGTLTAETESSQEDALAPSAPGKLGSDNRSDKNGKDSRSAILAVPAQDMAKLMLADSTGSLRLALRGEAVPGANSAAVADSQFIRLGEVSQTSGLKPTALSQTVAAPAQVSMQKDSIHPLPKREHVIVHLGGKTEVIDVAK</sequence>
<evidence type="ECO:0000313" key="4">
    <source>
        <dbReference type="EMBL" id="MFD1123000.1"/>
    </source>
</evidence>
<dbReference type="InterPro" id="IPR017592">
    <property type="entry name" value="Pilus_assmbl_Flp-typ_CpaB"/>
</dbReference>
<gene>
    <name evidence="4" type="primary">cpaB</name>
    <name evidence="4" type="ORF">ACFQ2T_10830</name>
</gene>
<dbReference type="CDD" id="cd11614">
    <property type="entry name" value="SAF_CpaB_FlgA_like"/>
    <property type="match status" value="1"/>
</dbReference>
<keyword evidence="2" id="KW-1133">Transmembrane helix</keyword>
<keyword evidence="2" id="KW-0472">Membrane</keyword>